<feature type="domain" description="Solute-binding protein family 3/N-terminal" evidence="6">
    <location>
        <begin position="50"/>
        <end position="273"/>
    </location>
</feature>
<evidence type="ECO:0000313" key="9">
    <source>
        <dbReference type="Proteomes" id="UP000481339"/>
    </source>
</evidence>
<evidence type="ECO:0000313" key="8">
    <source>
        <dbReference type="EMBL" id="KAB1632490.1"/>
    </source>
</evidence>
<name>A0A7C8FU20_9MICO</name>
<proteinExistence type="inferred from homology"/>
<dbReference type="EMBL" id="WBKA01000003">
    <property type="protein sequence ID" value="KAB1632490.1"/>
    <property type="molecule type" value="Genomic_DNA"/>
</dbReference>
<dbReference type="InterPro" id="IPR001638">
    <property type="entry name" value="Solute-binding_3/MltF_N"/>
</dbReference>
<dbReference type="OrthoDB" id="9807888at2"/>
<comment type="caution">
    <text evidence="8">The sequence shown here is derived from an EMBL/GenBank/DDBJ whole genome shotgun (WGS) entry which is preliminary data.</text>
</comment>
<dbReference type="SMART" id="SM00062">
    <property type="entry name" value="PBPb"/>
    <property type="match status" value="1"/>
</dbReference>
<dbReference type="PROSITE" id="PS51257">
    <property type="entry name" value="PROKAR_LIPOPROTEIN"/>
    <property type="match status" value="1"/>
</dbReference>
<gene>
    <name evidence="8" type="ORF">F8O02_05700</name>
</gene>
<dbReference type="PANTHER" id="PTHR35936:SF17">
    <property type="entry name" value="ARGININE-BINDING EXTRACELLULAR PROTEIN ARTP"/>
    <property type="match status" value="1"/>
</dbReference>
<dbReference type="Proteomes" id="UP000481339">
    <property type="component" value="Unassembled WGS sequence"/>
</dbReference>
<comment type="similarity">
    <text evidence="2 4">Belongs to the bacterial solute-binding protein 3 family.</text>
</comment>
<evidence type="ECO:0000259" key="6">
    <source>
        <dbReference type="SMART" id="SM00062"/>
    </source>
</evidence>
<dbReference type="Pfam" id="PF00497">
    <property type="entry name" value="SBP_bac_3"/>
    <property type="match status" value="1"/>
</dbReference>
<feature type="domain" description="Ionotropic glutamate receptor C-terminal" evidence="7">
    <location>
        <begin position="50"/>
        <end position="268"/>
    </location>
</feature>
<dbReference type="GO" id="GO:0015276">
    <property type="term" value="F:ligand-gated monoatomic ion channel activity"/>
    <property type="evidence" value="ECO:0007669"/>
    <property type="project" value="InterPro"/>
</dbReference>
<dbReference type="AlphaFoldDB" id="A0A7C8FU20"/>
<dbReference type="Gene3D" id="3.40.190.10">
    <property type="entry name" value="Periplasmic binding protein-like II"/>
    <property type="match status" value="2"/>
</dbReference>
<reference evidence="8 9" key="1">
    <citation type="submission" date="2019-09" db="EMBL/GenBank/DDBJ databases">
        <title>Phylogeny of genus Pseudoclavibacter and closely related genus.</title>
        <authorList>
            <person name="Li Y."/>
        </authorList>
    </citation>
    <scope>NUCLEOTIDE SEQUENCE [LARGE SCALE GENOMIC DNA]</scope>
    <source>
        <strain evidence="8 9">JCM 16921</strain>
    </source>
</reference>
<dbReference type="PANTHER" id="PTHR35936">
    <property type="entry name" value="MEMBRANE-BOUND LYTIC MUREIN TRANSGLYCOSYLASE F"/>
    <property type="match status" value="1"/>
</dbReference>
<comment type="subcellular location">
    <subcellularLocation>
        <location evidence="1">Cell envelope</location>
    </subcellularLocation>
</comment>
<feature type="signal peptide" evidence="5">
    <location>
        <begin position="1"/>
        <end position="26"/>
    </location>
</feature>
<sequence length="289" mass="31356">MNRITRRTFAALAATAVVTVALTGCASGSADSSPQSQTGATVQEIKDRGSIRIATFTDLKPYGYTKDDGTNTGFDVELGERLAQDLGVTVEWVPVNADARVDTLRSDKADLVLANFTVTDERKEVVDFAKPYMKVSIGVVSPDSALITDVSQLEGQTLAVNKGTTAEQWFTENEPGIEQSKYDSKTQQFQAFQDGRAAALADDNTYLYSWAKDNPGYTVGIKQLGDQSYIAPAVAKGNSDLLGWVNERITSLTDEGFFEQDYTDQLAPYFTSDVQPSDVVLARDELAGL</sequence>
<dbReference type="InterPro" id="IPR018313">
    <property type="entry name" value="SBP_3_CS"/>
</dbReference>
<organism evidence="8 9">
    <name type="scientific">Pseudoclavibacter caeni</name>
    <dbReference type="NCBI Taxonomy" id="908846"/>
    <lineage>
        <taxon>Bacteria</taxon>
        <taxon>Bacillati</taxon>
        <taxon>Actinomycetota</taxon>
        <taxon>Actinomycetes</taxon>
        <taxon>Micrococcales</taxon>
        <taxon>Microbacteriaceae</taxon>
        <taxon>Pseudoclavibacter</taxon>
    </lineage>
</organism>
<keyword evidence="9" id="KW-1185">Reference proteome</keyword>
<evidence type="ECO:0000256" key="2">
    <source>
        <dbReference type="ARBA" id="ARBA00010333"/>
    </source>
</evidence>
<evidence type="ECO:0000259" key="7">
    <source>
        <dbReference type="SMART" id="SM00079"/>
    </source>
</evidence>
<keyword evidence="3 5" id="KW-0732">Signal</keyword>
<dbReference type="PROSITE" id="PS01039">
    <property type="entry name" value="SBP_BACTERIAL_3"/>
    <property type="match status" value="1"/>
</dbReference>
<feature type="chain" id="PRO_5039707052" evidence="5">
    <location>
        <begin position="27"/>
        <end position="289"/>
    </location>
</feature>
<dbReference type="SMART" id="SM00079">
    <property type="entry name" value="PBPe"/>
    <property type="match status" value="1"/>
</dbReference>
<protein>
    <submittedName>
        <fullName evidence="8">Transporter substrate-binding domain-containing protein</fullName>
    </submittedName>
</protein>
<dbReference type="GO" id="GO:0016020">
    <property type="term" value="C:membrane"/>
    <property type="evidence" value="ECO:0007669"/>
    <property type="project" value="InterPro"/>
</dbReference>
<evidence type="ECO:0000256" key="1">
    <source>
        <dbReference type="ARBA" id="ARBA00004196"/>
    </source>
</evidence>
<dbReference type="RefSeq" id="WP_158036267.1">
    <property type="nucleotide sequence ID" value="NZ_BAAAZV010000017.1"/>
</dbReference>
<dbReference type="PROSITE" id="PS51318">
    <property type="entry name" value="TAT"/>
    <property type="match status" value="1"/>
</dbReference>
<evidence type="ECO:0000256" key="5">
    <source>
        <dbReference type="SAM" id="SignalP"/>
    </source>
</evidence>
<evidence type="ECO:0000256" key="3">
    <source>
        <dbReference type="ARBA" id="ARBA00022729"/>
    </source>
</evidence>
<evidence type="ECO:0000256" key="4">
    <source>
        <dbReference type="RuleBase" id="RU003744"/>
    </source>
</evidence>
<accession>A0A7C8FU20</accession>
<dbReference type="InterPro" id="IPR001320">
    <property type="entry name" value="Iontro_rcpt_C"/>
</dbReference>
<dbReference type="SUPFAM" id="SSF53850">
    <property type="entry name" value="Periplasmic binding protein-like II"/>
    <property type="match status" value="1"/>
</dbReference>
<dbReference type="GO" id="GO:0030313">
    <property type="term" value="C:cell envelope"/>
    <property type="evidence" value="ECO:0007669"/>
    <property type="project" value="UniProtKB-SubCell"/>
</dbReference>
<dbReference type="InterPro" id="IPR006311">
    <property type="entry name" value="TAT_signal"/>
</dbReference>